<evidence type="ECO:0000256" key="10">
    <source>
        <dbReference type="SAM" id="SignalP"/>
    </source>
</evidence>
<feature type="domain" description="TonB-dependent receptor-like beta-barrel" evidence="11">
    <location>
        <begin position="364"/>
        <end position="914"/>
    </location>
</feature>
<evidence type="ECO:0000259" key="11">
    <source>
        <dbReference type="Pfam" id="PF00593"/>
    </source>
</evidence>
<dbReference type="PANTHER" id="PTHR30069">
    <property type="entry name" value="TONB-DEPENDENT OUTER MEMBRANE RECEPTOR"/>
    <property type="match status" value="1"/>
</dbReference>
<keyword evidence="5 9" id="KW-0798">TonB box</keyword>
<dbReference type="Pfam" id="PF13715">
    <property type="entry name" value="CarbopepD_reg_2"/>
    <property type="match status" value="1"/>
</dbReference>
<protein>
    <submittedName>
        <fullName evidence="13">TonB-linked outer membrane protein, SusC/RagA family</fullName>
    </submittedName>
</protein>
<dbReference type="GO" id="GO:0044718">
    <property type="term" value="P:siderophore transmembrane transport"/>
    <property type="evidence" value="ECO:0007669"/>
    <property type="project" value="TreeGrafter"/>
</dbReference>
<dbReference type="AlphaFoldDB" id="A0A1G9GZX2"/>
<feature type="domain" description="TonB-dependent receptor plug" evidence="12">
    <location>
        <begin position="120"/>
        <end position="237"/>
    </location>
</feature>
<dbReference type="InterPro" id="IPR036942">
    <property type="entry name" value="Beta-barrel_TonB_sf"/>
</dbReference>
<dbReference type="InterPro" id="IPR023997">
    <property type="entry name" value="TonB-dep_OMP_SusC/RagA_CS"/>
</dbReference>
<dbReference type="InterPro" id="IPR023996">
    <property type="entry name" value="TonB-dep_OMP_SusC/RagA"/>
</dbReference>
<dbReference type="PANTHER" id="PTHR30069:SF28">
    <property type="entry name" value="TONB-DEPENDENT RECEPTOR YNCD-RELATED"/>
    <property type="match status" value="1"/>
</dbReference>
<evidence type="ECO:0000256" key="1">
    <source>
        <dbReference type="ARBA" id="ARBA00004571"/>
    </source>
</evidence>
<dbReference type="Gene3D" id="2.40.170.20">
    <property type="entry name" value="TonB-dependent receptor, beta-barrel domain"/>
    <property type="match status" value="1"/>
</dbReference>
<gene>
    <name evidence="13" type="ORF">SAMN05421823_104273</name>
</gene>
<dbReference type="GO" id="GO:0009279">
    <property type="term" value="C:cell outer membrane"/>
    <property type="evidence" value="ECO:0007669"/>
    <property type="project" value="UniProtKB-SubCell"/>
</dbReference>
<dbReference type="Gene3D" id="2.170.130.10">
    <property type="entry name" value="TonB-dependent receptor, plug domain"/>
    <property type="match status" value="1"/>
</dbReference>
<evidence type="ECO:0000313" key="14">
    <source>
        <dbReference type="Proteomes" id="UP000198510"/>
    </source>
</evidence>
<dbReference type="InterPro" id="IPR008969">
    <property type="entry name" value="CarboxyPept-like_regulatory"/>
</dbReference>
<keyword evidence="2 8" id="KW-0813">Transport</keyword>
<evidence type="ECO:0000256" key="9">
    <source>
        <dbReference type="RuleBase" id="RU003357"/>
    </source>
</evidence>
<evidence type="ECO:0000256" key="7">
    <source>
        <dbReference type="ARBA" id="ARBA00023237"/>
    </source>
</evidence>
<dbReference type="Pfam" id="PF07715">
    <property type="entry name" value="Plug"/>
    <property type="match status" value="1"/>
</dbReference>
<dbReference type="InterPro" id="IPR012910">
    <property type="entry name" value="Plug_dom"/>
</dbReference>
<comment type="subcellular location">
    <subcellularLocation>
        <location evidence="1 8">Cell outer membrane</location>
        <topology evidence="1 8">Multi-pass membrane protein</topology>
    </subcellularLocation>
</comment>
<accession>A0A1G9GZX2</accession>
<dbReference type="NCBIfam" id="TIGR04056">
    <property type="entry name" value="OMP_RagA_SusC"/>
    <property type="match status" value="1"/>
</dbReference>
<keyword evidence="3 8" id="KW-1134">Transmembrane beta strand</keyword>
<comment type="similarity">
    <text evidence="8 9">Belongs to the TonB-dependent receptor family.</text>
</comment>
<evidence type="ECO:0000256" key="2">
    <source>
        <dbReference type="ARBA" id="ARBA00022448"/>
    </source>
</evidence>
<evidence type="ECO:0000256" key="5">
    <source>
        <dbReference type="ARBA" id="ARBA00023077"/>
    </source>
</evidence>
<feature type="signal peptide" evidence="10">
    <location>
        <begin position="1"/>
        <end position="25"/>
    </location>
</feature>
<evidence type="ECO:0000256" key="4">
    <source>
        <dbReference type="ARBA" id="ARBA00022692"/>
    </source>
</evidence>
<evidence type="ECO:0000256" key="8">
    <source>
        <dbReference type="PROSITE-ProRule" id="PRU01360"/>
    </source>
</evidence>
<evidence type="ECO:0000313" key="13">
    <source>
        <dbReference type="EMBL" id="SDL06217.1"/>
    </source>
</evidence>
<dbReference type="SUPFAM" id="SSF56935">
    <property type="entry name" value="Porins"/>
    <property type="match status" value="1"/>
</dbReference>
<evidence type="ECO:0000256" key="6">
    <source>
        <dbReference type="ARBA" id="ARBA00023136"/>
    </source>
</evidence>
<dbReference type="PROSITE" id="PS52016">
    <property type="entry name" value="TONB_DEPENDENT_REC_3"/>
    <property type="match status" value="1"/>
</dbReference>
<reference evidence="13 14" key="1">
    <citation type="submission" date="2016-10" db="EMBL/GenBank/DDBJ databases">
        <authorList>
            <person name="de Groot N.N."/>
        </authorList>
    </citation>
    <scope>NUCLEOTIDE SEQUENCE [LARGE SCALE GENOMIC DNA]</scope>
    <source>
        <strain evidence="13 14">DSM 25186</strain>
    </source>
</reference>
<feature type="chain" id="PRO_5011730237" evidence="10">
    <location>
        <begin position="26"/>
        <end position="1026"/>
    </location>
</feature>
<dbReference type="NCBIfam" id="TIGR04057">
    <property type="entry name" value="SusC_RagA_signa"/>
    <property type="match status" value="1"/>
</dbReference>
<keyword evidence="7 8" id="KW-0998">Cell outer membrane</keyword>
<dbReference type="InterPro" id="IPR037066">
    <property type="entry name" value="Plug_dom_sf"/>
</dbReference>
<dbReference type="InterPro" id="IPR039426">
    <property type="entry name" value="TonB-dep_rcpt-like"/>
</dbReference>
<dbReference type="SUPFAM" id="SSF49464">
    <property type="entry name" value="Carboxypeptidase regulatory domain-like"/>
    <property type="match status" value="1"/>
</dbReference>
<dbReference type="InterPro" id="IPR000531">
    <property type="entry name" value="Beta-barrel_TonB"/>
</dbReference>
<dbReference type="Pfam" id="PF00593">
    <property type="entry name" value="TonB_dep_Rec_b-barrel"/>
    <property type="match status" value="1"/>
</dbReference>
<evidence type="ECO:0000256" key="3">
    <source>
        <dbReference type="ARBA" id="ARBA00022452"/>
    </source>
</evidence>
<organism evidence="13 14">
    <name type="scientific">Catalinimonas alkaloidigena</name>
    <dbReference type="NCBI Taxonomy" id="1075417"/>
    <lineage>
        <taxon>Bacteria</taxon>
        <taxon>Pseudomonadati</taxon>
        <taxon>Bacteroidota</taxon>
        <taxon>Cytophagia</taxon>
        <taxon>Cytophagales</taxon>
        <taxon>Catalimonadaceae</taxon>
        <taxon>Catalinimonas</taxon>
    </lineage>
</organism>
<keyword evidence="4 8" id="KW-0812">Transmembrane</keyword>
<dbReference type="GO" id="GO:0015344">
    <property type="term" value="F:siderophore uptake transmembrane transporter activity"/>
    <property type="evidence" value="ECO:0007669"/>
    <property type="project" value="TreeGrafter"/>
</dbReference>
<keyword evidence="14" id="KW-1185">Reference proteome</keyword>
<sequence length="1026" mass="112154">MKTHLHSLLQLFALVALLCTGDVLRAQSVAVTGRVLDANGEGIPGVNILEQGSNNGTITDVEGHFSLNVNANATLVLSAVGYLAQEIALAGRATLDVTLQEDVKALEEVVVVGYGTTTRQNITTSVAKVDPKNIPTPANNSIPELLFGRAAGLQVTQQSSEPGGNINLSIRGRGNPLVVVDGVVFPYSGLEPDNGGLELQGVQRGGLAGLNPNDIESIEVLKDASAAIYGVNAANGVILITTKKGKAGRMNVNYSGSRSLVTNLPYLEPLNAQEYMRNYNQFTLDKYLADNQMQPFGPNAATGFQPKYSETDIQNAGEGTDWLGEVLRNGSIDNHTLGITGGSERATYYFSGSYFNQVGTMKNSDLTRYNGRLNVAFQLNKRLTFNTSVNASRNYYGNSTAGWQTGNAGTQSFGALQAALAYPSSVPVRDADGNFTQFAVIGNPVSLLNINDQTMFTGLLANLSLDVDIIPGMLTGKVLYGNNSENSVRDFFIPSTVFWGQLFRARGSLNEARRQNQTMEATLSFKKSLGAIASVDAVGGVGQYIEDGTGFGIEASDMLDVINTTNLASATGPKTTTSYKYFEKKRSFFGRASFDVLDRYLLTLTYRYDGYDKFFPNQKYAGFPSASVGWKLSNESFLKNNTTLNLLKLRASMGTTGNTIGSVAYGVFVPDPNIIVFNNGGVVYTPYYQTALDQPNLKWQKTVNSNIGLDFGLFRDRISGSLDWFHDDITNLLNANANTPQLSYISSVPRNGGRTIRQGVELAVSTANVRSDVFEWNSTLNISHYYYHWVRRFENNDLQPYVQVDDPVNAIYVFETDGILQPNQEIPEWQPEGARMAGAPRFVDRNGDNTLDYQDVVRYNADPRFILGFGNSFRYRNFDLNVFLYGQRGATGWNYTSIWADPNNLISGNQSGTDALGRVWSTANPDGTWPGVSYNETTLGLPASVDTRLARRDFLRCRNLTLGYNVDPGSERKYFQSLRVYVDVQNAFLITKYEGADPETQAANVKGGPAPYPMARTYSLGVKASF</sequence>
<evidence type="ECO:0000259" key="12">
    <source>
        <dbReference type="Pfam" id="PF07715"/>
    </source>
</evidence>
<dbReference type="Proteomes" id="UP000198510">
    <property type="component" value="Unassembled WGS sequence"/>
</dbReference>
<dbReference type="STRING" id="1075417.SAMN05421823_104273"/>
<dbReference type="RefSeq" id="WP_245706043.1">
    <property type="nucleotide sequence ID" value="NZ_FNFO01000004.1"/>
</dbReference>
<name>A0A1G9GZX2_9BACT</name>
<dbReference type="EMBL" id="FNFO01000004">
    <property type="protein sequence ID" value="SDL06217.1"/>
    <property type="molecule type" value="Genomic_DNA"/>
</dbReference>
<proteinExistence type="inferred from homology"/>
<keyword evidence="10" id="KW-0732">Signal</keyword>
<dbReference type="Gene3D" id="2.60.40.1120">
    <property type="entry name" value="Carboxypeptidase-like, regulatory domain"/>
    <property type="match status" value="1"/>
</dbReference>
<keyword evidence="6 8" id="KW-0472">Membrane</keyword>